<name>A0A9D1YPK6_9FIRM</name>
<dbReference type="AlphaFoldDB" id="A0A9D1YPK6"/>
<evidence type="ECO:0000313" key="3">
    <source>
        <dbReference type="EMBL" id="HIY60584.1"/>
    </source>
</evidence>
<feature type="domain" description="Gfo/Idh/MocA-like oxidoreductase N-terminal" evidence="1">
    <location>
        <begin position="2"/>
        <end position="116"/>
    </location>
</feature>
<evidence type="ECO:0000259" key="2">
    <source>
        <dbReference type="Pfam" id="PF22725"/>
    </source>
</evidence>
<dbReference type="InterPro" id="IPR000683">
    <property type="entry name" value="Gfo/Idh/MocA-like_OxRdtase_N"/>
</dbReference>
<dbReference type="GO" id="GO:0000166">
    <property type="term" value="F:nucleotide binding"/>
    <property type="evidence" value="ECO:0007669"/>
    <property type="project" value="InterPro"/>
</dbReference>
<sequence length="314" mass="36446">MLKIGLVGVGGISGSHIPAWDAMEDTKLVALCDIRPERMEPYPDKRHYTDFDEMLEKEELDILDICLPTFLHVDFAVKAMKRGIHVICEKPISLNEEDVDRAYQTARENHVCFMVAQVLRFWPEYLLIKELYDSGKYGKLLSGQMSRLNGYPKWSWDNWMLDEKRSGLIPFDLHIHDLDFCIYAFGTPENVQEHRVKLPKQDYISAVYQFPGFFITTECSWYAAPYPFQASFRFLFEQALVEWKDGKCLIYQNGGQILDLSTAADNDTGNIDLPQTNAYAEEIRYFKDCVKEGRFPDKVKPEELKQVLRLLNSL</sequence>
<proteinExistence type="predicted"/>
<dbReference type="InterPro" id="IPR055170">
    <property type="entry name" value="GFO_IDH_MocA-like_dom"/>
</dbReference>
<dbReference type="SUPFAM" id="SSF51735">
    <property type="entry name" value="NAD(P)-binding Rossmann-fold domains"/>
    <property type="match status" value="1"/>
</dbReference>
<reference evidence="3" key="1">
    <citation type="journal article" date="2021" name="PeerJ">
        <title>Extensive microbial diversity within the chicken gut microbiome revealed by metagenomics and culture.</title>
        <authorList>
            <person name="Gilroy R."/>
            <person name="Ravi A."/>
            <person name="Getino M."/>
            <person name="Pursley I."/>
            <person name="Horton D.L."/>
            <person name="Alikhan N.F."/>
            <person name="Baker D."/>
            <person name="Gharbi K."/>
            <person name="Hall N."/>
            <person name="Watson M."/>
            <person name="Adriaenssens E.M."/>
            <person name="Foster-Nyarko E."/>
            <person name="Jarju S."/>
            <person name="Secka A."/>
            <person name="Antonio M."/>
            <person name="Oren A."/>
            <person name="Chaudhuri R.R."/>
            <person name="La Ragione R."/>
            <person name="Hildebrand F."/>
            <person name="Pallen M.J."/>
        </authorList>
    </citation>
    <scope>NUCLEOTIDE SEQUENCE</scope>
    <source>
        <strain evidence="3">ChiSxjej3B15-24422</strain>
    </source>
</reference>
<reference evidence="3" key="2">
    <citation type="submission" date="2021-04" db="EMBL/GenBank/DDBJ databases">
        <authorList>
            <person name="Gilroy R."/>
        </authorList>
    </citation>
    <scope>NUCLEOTIDE SEQUENCE</scope>
    <source>
        <strain evidence="3">ChiSxjej3B15-24422</strain>
    </source>
</reference>
<dbReference type="InterPro" id="IPR036291">
    <property type="entry name" value="NAD(P)-bd_dom_sf"/>
</dbReference>
<gene>
    <name evidence="3" type="ORF">H9831_07905</name>
</gene>
<dbReference type="InterPro" id="IPR051450">
    <property type="entry name" value="Gfo/Idh/MocA_Oxidoreductases"/>
</dbReference>
<dbReference type="Pfam" id="PF22725">
    <property type="entry name" value="GFO_IDH_MocA_C3"/>
    <property type="match status" value="1"/>
</dbReference>
<evidence type="ECO:0000259" key="1">
    <source>
        <dbReference type="Pfam" id="PF01408"/>
    </source>
</evidence>
<feature type="domain" description="GFO/IDH/MocA-like oxidoreductase" evidence="2">
    <location>
        <begin position="126"/>
        <end position="234"/>
    </location>
</feature>
<comment type="caution">
    <text evidence="3">The sequence shown here is derived from an EMBL/GenBank/DDBJ whole genome shotgun (WGS) entry which is preliminary data.</text>
</comment>
<dbReference type="Gene3D" id="3.40.50.720">
    <property type="entry name" value="NAD(P)-binding Rossmann-like Domain"/>
    <property type="match status" value="1"/>
</dbReference>
<organism evidence="3 4">
    <name type="scientific">Candidatus Eisenbergiella pullistercoris</name>
    <dbReference type="NCBI Taxonomy" id="2838555"/>
    <lineage>
        <taxon>Bacteria</taxon>
        <taxon>Bacillati</taxon>
        <taxon>Bacillota</taxon>
        <taxon>Clostridia</taxon>
        <taxon>Lachnospirales</taxon>
        <taxon>Lachnospiraceae</taxon>
        <taxon>Eisenbergiella</taxon>
    </lineage>
</organism>
<dbReference type="SUPFAM" id="SSF55347">
    <property type="entry name" value="Glyceraldehyde-3-phosphate dehydrogenase-like, C-terminal domain"/>
    <property type="match status" value="1"/>
</dbReference>
<dbReference type="Gene3D" id="3.30.360.10">
    <property type="entry name" value="Dihydrodipicolinate Reductase, domain 2"/>
    <property type="match status" value="1"/>
</dbReference>
<dbReference type="EMBL" id="DXDD01000099">
    <property type="protein sequence ID" value="HIY60584.1"/>
    <property type="molecule type" value="Genomic_DNA"/>
</dbReference>
<dbReference type="Proteomes" id="UP000824007">
    <property type="component" value="Unassembled WGS sequence"/>
</dbReference>
<accession>A0A9D1YPK6</accession>
<protein>
    <submittedName>
        <fullName evidence="3">Gfo/Idh/MocA family oxidoreductase</fullName>
    </submittedName>
</protein>
<dbReference type="PANTHER" id="PTHR43377:SF1">
    <property type="entry name" value="BILIVERDIN REDUCTASE A"/>
    <property type="match status" value="1"/>
</dbReference>
<dbReference type="PANTHER" id="PTHR43377">
    <property type="entry name" value="BILIVERDIN REDUCTASE A"/>
    <property type="match status" value="1"/>
</dbReference>
<dbReference type="Pfam" id="PF01408">
    <property type="entry name" value="GFO_IDH_MocA"/>
    <property type="match status" value="1"/>
</dbReference>
<evidence type="ECO:0000313" key="4">
    <source>
        <dbReference type="Proteomes" id="UP000824007"/>
    </source>
</evidence>